<keyword evidence="9 12" id="KW-0472">Membrane</keyword>
<evidence type="ECO:0000256" key="3">
    <source>
        <dbReference type="ARBA" id="ARBA00011775"/>
    </source>
</evidence>
<comment type="subunit">
    <text evidence="3 12">Oligomeric complex that consists of at least the alpha, beta, beta', gamma, delta, epsilon and zeta subunits.</text>
</comment>
<dbReference type="SUPFAM" id="SSF64356">
    <property type="entry name" value="SNARE-like"/>
    <property type="match status" value="1"/>
</dbReference>
<dbReference type="Pfam" id="PF01217">
    <property type="entry name" value="Clat_adaptor_s"/>
    <property type="match status" value="1"/>
</dbReference>
<sequence length="192" mass="21487">MSNLSLYTITAALILDSEGKRIYANYYTPIHPNASNDQTFQIQTPFPTLKTQETFEAGLFSKTFKSKSSIVLYEDQIVVYKVISDVAVYIVGSLKENEAMLYQVLSGLCEALEIVLKDAVDKKSIQENYDFVALAIDETIDDGIILETDGNAIASRVSKRPSSENTLNIELNERGLFNAFQFAKKKVKGFNF</sequence>
<feature type="domain" description="AP complex mu/sigma subunit" evidence="13">
    <location>
        <begin position="9"/>
        <end position="160"/>
    </location>
</feature>
<comment type="function">
    <text evidence="11">The coatomer is a cytosolic protein complex that binds to dilysine motifs and reversibly associates with Golgi non-clathrin-coated vesicles, which further mediate biosynthetic protein transport from the ER, via the Golgi up to the trans Golgi network. Coatomer complex is required for budding from Golgi membranes, and is essential for the retrograde Golgi-to-ER transport of dilysine-tagged proteins. The zeta subunit may be involved in regulating the coat assembly and, hence, the rate of biosynthetic protein transport due to its association-dissociation properties with the coatomer complex.</text>
</comment>
<dbReference type="EMBL" id="BTFZ01000019">
    <property type="protein sequence ID" value="GMM38329.1"/>
    <property type="molecule type" value="Genomic_DNA"/>
</dbReference>
<comment type="caution">
    <text evidence="14">The sequence shown here is derived from an EMBL/GenBank/DDBJ whole genome shotgun (WGS) entry which is preliminary data.</text>
</comment>
<dbReference type="GO" id="GO:0006886">
    <property type="term" value="P:intracellular protein transport"/>
    <property type="evidence" value="ECO:0007669"/>
    <property type="project" value="TreeGrafter"/>
</dbReference>
<evidence type="ECO:0000256" key="2">
    <source>
        <dbReference type="ARBA" id="ARBA00006972"/>
    </source>
</evidence>
<dbReference type="GeneID" id="90076318"/>
<dbReference type="GO" id="GO:0000139">
    <property type="term" value="C:Golgi membrane"/>
    <property type="evidence" value="ECO:0007669"/>
    <property type="project" value="UniProtKB-SubCell"/>
</dbReference>
<evidence type="ECO:0000313" key="15">
    <source>
        <dbReference type="Proteomes" id="UP001360560"/>
    </source>
</evidence>
<evidence type="ECO:0000256" key="11">
    <source>
        <dbReference type="ARBA" id="ARBA00045555"/>
    </source>
</evidence>
<dbReference type="Gene3D" id="3.30.450.60">
    <property type="match status" value="1"/>
</dbReference>
<keyword evidence="7 12" id="KW-0653">Protein transport</keyword>
<evidence type="ECO:0000256" key="6">
    <source>
        <dbReference type="ARBA" id="ARBA00022892"/>
    </source>
</evidence>
<dbReference type="AlphaFoldDB" id="A0AAV5QU86"/>
<accession>A0AAV5QU86</accession>
<dbReference type="InterPro" id="IPR022775">
    <property type="entry name" value="AP_mu_sigma_su"/>
</dbReference>
<evidence type="ECO:0000256" key="12">
    <source>
        <dbReference type="RuleBase" id="RU366053"/>
    </source>
</evidence>
<dbReference type="GO" id="GO:0006891">
    <property type="term" value="P:intra-Golgi vesicle-mediated transport"/>
    <property type="evidence" value="ECO:0007669"/>
    <property type="project" value="TreeGrafter"/>
</dbReference>
<dbReference type="PANTHER" id="PTHR11043:SF0">
    <property type="entry name" value="COATOMER SUBUNIT ZETA"/>
    <property type="match status" value="1"/>
</dbReference>
<gene>
    <name evidence="14" type="ORF">DASC09_056680</name>
</gene>
<keyword evidence="5 12" id="KW-0963">Cytoplasm</keyword>
<comment type="similarity">
    <text evidence="2 12">Belongs to the adaptor complexes small subunit family.</text>
</comment>
<dbReference type="InterPro" id="IPR039652">
    <property type="entry name" value="Coatomer_zeta"/>
</dbReference>
<evidence type="ECO:0000256" key="5">
    <source>
        <dbReference type="ARBA" id="ARBA00022490"/>
    </source>
</evidence>
<dbReference type="Proteomes" id="UP001360560">
    <property type="component" value="Unassembled WGS sequence"/>
</dbReference>
<evidence type="ECO:0000256" key="10">
    <source>
        <dbReference type="ARBA" id="ARBA00023329"/>
    </source>
</evidence>
<reference evidence="14 15" key="1">
    <citation type="journal article" date="2023" name="Elife">
        <title>Identification of key yeast species and microbe-microbe interactions impacting larval growth of Drosophila in the wild.</title>
        <authorList>
            <person name="Mure A."/>
            <person name="Sugiura Y."/>
            <person name="Maeda R."/>
            <person name="Honda K."/>
            <person name="Sakurai N."/>
            <person name="Takahashi Y."/>
            <person name="Watada M."/>
            <person name="Katoh T."/>
            <person name="Gotoh A."/>
            <person name="Gotoh Y."/>
            <person name="Taniguchi I."/>
            <person name="Nakamura K."/>
            <person name="Hayashi T."/>
            <person name="Katayama T."/>
            <person name="Uemura T."/>
            <person name="Hattori Y."/>
        </authorList>
    </citation>
    <scope>NUCLEOTIDE SEQUENCE [LARGE SCALE GENOMIC DNA]</scope>
    <source>
        <strain evidence="14 15">SC-9</strain>
    </source>
</reference>
<evidence type="ECO:0000256" key="8">
    <source>
        <dbReference type="ARBA" id="ARBA00023034"/>
    </source>
</evidence>
<evidence type="ECO:0000256" key="9">
    <source>
        <dbReference type="ARBA" id="ARBA00023136"/>
    </source>
</evidence>
<proteinExistence type="inferred from homology"/>
<dbReference type="PANTHER" id="PTHR11043">
    <property type="entry name" value="ZETA-COAT PROTEIN"/>
    <property type="match status" value="1"/>
</dbReference>
<evidence type="ECO:0000256" key="4">
    <source>
        <dbReference type="ARBA" id="ARBA00022448"/>
    </source>
</evidence>
<dbReference type="InterPro" id="IPR011012">
    <property type="entry name" value="Longin-like_dom_sf"/>
</dbReference>
<keyword evidence="8 12" id="KW-0333">Golgi apparatus</keyword>
<protein>
    <recommendedName>
        <fullName evidence="12">Coatomer subunit zeta</fullName>
    </recommendedName>
</protein>
<evidence type="ECO:0000313" key="14">
    <source>
        <dbReference type="EMBL" id="GMM38329.1"/>
    </source>
</evidence>
<name>A0AAV5QU86_9ASCO</name>
<keyword evidence="10 12" id="KW-0968">Cytoplasmic vesicle</keyword>
<organism evidence="14 15">
    <name type="scientific">Saccharomycopsis crataegensis</name>
    <dbReference type="NCBI Taxonomy" id="43959"/>
    <lineage>
        <taxon>Eukaryota</taxon>
        <taxon>Fungi</taxon>
        <taxon>Dikarya</taxon>
        <taxon>Ascomycota</taxon>
        <taxon>Saccharomycotina</taxon>
        <taxon>Saccharomycetes</taxon>
        <taxon>Saccharomycopsidaceae</taxon>
        <taxon>Saccharomycopsis</taxon>
    </lineage>
</organism>
<comment type="subcellular location">
    <subcellularLocation>
        <location evidence="12">Cytoplasm</location>
    </subcellularLocation>
    <subcellularLocation>
        <location evidence="1 12">Golgi apparatus membrane</location>
        <topology evidence="1 12">Peripheral membrane protein</topology>
        <orientation evidence="1 12">Cytoplasmic side</orientation>
    </subcellularLocation>
    <subcellularLocation>
        <location evidence="12">Cytoplasmic vesicle</location>
        <location evidence="12">COPI-coated vesicle membrane</location>
        <topology evidence="12">Peripheral membrane protein</topology>
        <orientation evidence="12">Cytoplasmic side</orientation>
    </subcellularLocation>
</comment>
<dbReference type="FunFam" id="3.30.450.60:FF:000013">
    <property type="entry name" value="Coatomer subunit zeta"/>
    <property type="match status" value="1"/>
</dbReference>
<dbReference type="GO" id="GO:0030126">
    <property type="term" value="C:COPI vesicle coat"/>
    <property type="evidence" value="ECO:0007669"/>
    <property type="project" value="UniProtKB-UniRule"/>
</dbReference>
<dbReference type="GO" id="GO:0006890">
    <property type="term" value="P:retrograde vesicle-mediated transport, Golgi to endoplasmic reticulum"/>
    <property type="evidence" value="ECO:0007669"/>
    <property type="project" value="UniProtKB-UniRule"/>
</dbReference>
<dbReference type="RefSeq" id="XP_064855325.1">
    <property type="nucleotide sequence ID" value="XM_064999253.1"/>
</dbReference>
<keyword evidence="4 12" id="KW-0813">Transport</keyword>
<keyword evidence="6 12" id="KW-0931">ER-Golgi transport</keyword>
<evidence type="ECO:0000259" key="13">
    <source>
        <dbReference type="Pfam" id="PF01217"/>
    </source>
</evidence>
<evidence type="ECO:0000256" key="1">
    <source>
        <dbReference type="ARBA" id="ARBA00004255"/>
    </source>
</evidence>
<keyword evidence="15" id="KW-1185">Reference proteome</keyword>
<evidence type="ECO:0000256" key="7">
    <source>
        <dbReference type="ARBA" id="ARBA00022927"/>
    </source>
</evidence>